<dbReference type="RefSeq" id="WP_090041931.1">
    <property type="nucleotide sequence ID" value="NZ_FOKI01000021.1"/>
</dbReference>
<keyword evidence="2" id="KW-1185">Reference proteome</keyword>
<organism evidence="1 2">
    <name type="scientific">Clostridium frigidicarnis</name>
    <dbReference type="NCBI Taxonomy" id="84698"/>
    <lineage>
        <taxon>Bacteria</taxon>
        <taxon>Bacillati</taxon>
        <taxon>Bacillota</taxon>
        <taxon>Clostridia</taxon>
        <taxon>Eubacteriales</taxon>
        <taxon>Clostridiaceae</taxon>
        <taxon>Clostridium</taxon>
    </lineage>
</organism>
<sequence>MKSSNGLFDMETAAKYAKALAKYGLDLDLDEKIDKVKYKYNENHSLKSNKEDEDVLDDDFGSKDEYLDLEENECGLEEEKSGAIKAQAERDFKLSELRMKNETQNISYDNVILDSKSLRDAVILKEVLDNPRIAKRRKRYSKSRSERI</sequence>
<dbReference type="STRING" id="84698.SAMN04488528_10216"/>
<gene>
    <name evidence="1" type="ORF">SAMN04488528_10216</name>
</gene>
<evidence type="ECO:0000313" key="2">
    <source>
        <dbReference type="Proteomes" id="UP000198619"/>
    </source>
</evidence>
<protein>
    <submittedName>
        <fullName evidence="1">Uncharacterized protein</fullName>
    </submittedName>
</protein>
<dbReference type="Proteomes" id="UP000198619">
    <property type="component" value="Unassembled WGS sequence"/>
</dbReference>
<name>A0A1I0ZHH5_9CLOT</name>
<accession>A0A1I0ZHH5</accession>
<dbReference type="EMBL" id="FOKI01000021">
    <property type="protein sequence ID" value="SFB24857.1"/>
    <property type="molecule type" value="Genomic_DNA"/>
</dbReference>
<proteinExistence type="predicted"/>
<dbReference type="AlphaFoldDB" id="A0A1I0ZHH5"/>
<evidence type="ECO:0000313" key="1">
    <source>
        <dbReference type="EMBL" id="SFB24857.1"/>
    </source>
</evidence>
<reference evidence="1 2" key="1">
    <citation type="submission" date="2016-10" db="EMBL/GenBank/DDBJ databases">
        <authorList>
            <person name="de Groot N.N."/>
        </authorList>
    </citation>
    <scope>NUCLEOTIDE SEQUENCE [LARGE SCALE GENOMIC DNA]</scope>
    <source>
        <strain evidence="1 2">DSM 12271</strain>
    </source>
</reference>